<accession>A0A1J5TC58</accession>
<dbReference type="GO" id="GO:0016301">
    <property type="term" value="F:kinase activity"/>
    <property type="evidence" value="ECO:0007669"/>
    <property type="project" value="UniProtKB-KW"/>
</dbReference>
<dbReference type="InterPro" id="IPR000160">
    <property type="entry name" value="GGDEF_dom"/>
</dbReference>
<dbReference type="AlphaFoldDB" id="A0A1J5TC58"/>
<dbReference type="Gene3D" id="3.30.70.270">
    <property type="match status" value="1"/>
</dbReference>
<evidence type="ECO:0000256" key="4">
    <source>
        <dbReference type="ARBA" id="ARBA00022840"/>
    </source>
</evidence>
<protein>
    <submittedName>
        <fullName evidence="8">Cyclic di-GMP phosphodiesterase Gmr</fullName>
        <ecNumber evidence="8">3.1.4.52</ecNumber>
    </submittedName>
</protein>
<reference evidence="8" key="1">
    <citation type="submission" date="2016-10" db="EMBL/GenBank/DDBJ databases">
        <title>Sequence of Gallionella enrichment culture.</title>
        <authorList>
            <person name="Poehlein A."/>
            <person name="Muehling M."/>
            <person name="Daniel R."/>
        </authorList>
    </citation>
    <scope>NUCLEOTIDE SEQUENCE</scope>
</reference>
<dbReference type="PROSITE" id="PS50113">
    <property type="entry name" value="PAC"/>
    <property type="match status" value="1"/>
</dbReference>
<gene>
    <name evidence="8" type="primary">gmr_34</name>
    <name evidence="8" type="ORF">GALL_50290</name>
</gene>
<evidence type="ECO:0000256" key="3">
    <source>
        <dbReference type="ARBA" id="ARBA00022777"/>
    </source>
</evidence>
<evidence type="ECO:0000256" key="1">
    <source>
        <dbReference type="ARBA" id="ARBA00022679"/>
    </source>
</evidence>
<comment type="caution">
    <text evidence="8">The sequence shown here is derived from an EMBL/GenBank/DDBJ whole genome shotgun (WGS) entry which is preliminary data.</text>
</comment>
<dbReference type="FunFam" id="3.30.70.270:FF:000001">
    <property type="entry name" value="Diguanylate cyclase domain protein"/>
    <property type="match status" value="1"/>
</dbReference>
<dbReference type="GO" id="GO:0006355">
    <property type="term" value="P:regulation of DNA-templated transcription"/>
    <property type="evidence" value="ECO:0007669"/>
    <property type="project" value="InterPro"/>
</dbReference>
<dbReference type="Pfam" id="PF00989">
    <property type="entry name" value="PAS"/>
    <property type="match status" value="1"/>
</dbReference>
<evidence type="ECO:0000259" key="5">
    <source>
        <dbReference type="PROSITE" id="PS50112"/>
    </source>
</evidence>
<evidence type="ECO:0000259" key="7">
    <source>
        <dbReference type="PROSITE" id="PS50887"/>
    </source>
</evidence>
<dbReference type="EMBL" id="MLJW01000013">
    <property type="protein sequence ID" value="OIR13893.1"/>
    <property type="molecule type" value="Genomic_DNA"/>
</dbReference>
<keyword evidence="1" id="KW-0808">Transferase</keyword>
<feature type="domain" description="PAS" evidence="5">
    <location>
        <begin position="125"/>
        <end position="195"/>
    </location>
</feature>
<keyword evidence="8" id="KW-0378">Hydrolase</keyword>
<dbReference type="InterPro" id="IPR001610">
    <property type="entry name" value="PAC"/>
</dbReference>
<dbReference type="PROSITE" id="PS50887">
    <property type="entry name" value="GGDEF"/>
    <property type="match status" value="1"/>
</dbReference>
<dbReference type="InterPro" id="IPR000014">
    <property type="entry name" value="PAS"/>
</dbReference>
<feature type="domain" description="GGDEF" evidence="7">
    <location>
        <begin position="285"/>
        <end position="418"/>
    </location>
</feature>
<dbReference type="SMART" id="SM00267">
    <property type="entry name" value="GGDEF"/>
    <property type="match status" value="1"/>
</dbReference>
<dbReference type="InterPro" id="IPR000700">
    <property type="entry name" value="PAS-assoc_C"/>
</dbReference>
<evidence type="ECO:0000256" key="2">
    <source>
        <dbReference type="ARBA" id="ARBA00022741"/>
    </source>
</evidence>
<dbReference type="Pfam" id="PF00990">
    <property type="entry name" value="GGDEF"/>
    <property type="match status" value="1"/>
</dbReference>
<keyword evidence="2" id="KW-0547">Nucleotide-binding</keyword>
<sequence>MGAQAIQGYPVLIIGAGRGGTALLEMFMEDGLVSVVAMADMNPDAPGLALARTHGIPTYTDAVAALQACKGYPDCIVYNLSHDDTIAEEAFRIFGDRRVASGLEVKLFWQMVTNLKQTKGDLEKSQNQLQSIISNVMDGIITINESGEIQGFNPAAEDIFGYSQQEALGKNVRILIPEPQRSAHDAYIGRYLQTGRSHILGVRGRELVAVRKNGEEFPMEISISEMVLGGHRYFIGIVRDITERKRAEQKIAHLAHYDYLTDLPNRALFLDILDHSVALAKRNKNKAAVLFLDLDGFKQVNDTLGHDAGDQLLKGVARRLKETIRSSDTVARVGGDEFILVLDNIGAEEYAAQVAGKIIGALAVPFELPGQECRIGGSIGISMYPDDARETLKLIKQADEAMYLAKQGGKNTCRFYREVAAPRTGV</sequence>
<dbReference type="GO" id="GO:0071111">
    <property type="term" value="F:cyclic-guanylate-specific phosphodiesterase activity"/>
    <property type="evidence" value="ECO:0007669"/>
    <property type="project" value="UniProtKB-EC"/>
</dbReference>
<dbReference type="SUPFAM" id="SSF51735">
    <property type="entry name" value="NAD(P)-binding Rossmann-fold domains"/>
    <property type="match status" value="1"/>
</dbReference>
<dbReference type="NCBIfam" id="TIGR00254">
    <property type="entry name" value="GGDEF"/>
    <property type="match status" value="1"/>
</dbReference>
<name>A0A1J5TC58_9ZZZZ</name>
<proteinExistence type="predicted"/>
<dbReference type="Gene3D" id="3.40.50.720">
    <property type="entry name" value="NAD(P)-binding Rossmann-like Domain"/>
    <property type="match status" value="1"/>
</dbReference>
<feature type="domain" description="PAC" evidence="6">
    <location>
        <begin position="203"/>
        <end position="253"/>
    </location>
</feature>
<dbReference type="SUPFAM" id="SSF55785">
    <property type="entry name" value="PYP-like sensor domain (PAS domain)"/>
    <property type="match status" value="1"/>
</dbReference>
<dbReference type="CDD" id="cd00130">
    <property type="entry name" value="PAS"/>
    <property type="match status" value="1"/>
</dbReference>
<keyword evidence="3" id="KW-0418">Kinase</keyword>
<dbReference type="PANTHER" id="PTHR44757">
    <property type="entry name" value="DIGUANYLATE CYCLASE DGCP"/>
    <property type="match status" value="1"/>
</dbReference>
<dbReference type="PANTHER" id="PTHR44757:SF2">
    <property type="entry name" value="BIOFILM ARCHITECTURE MAINTENANCE PROTEIN MBAA"/>
    <property type="match status" value="1"/>
</dbReference>
<dbReference type="FunFam" id="3.30.450.20:FF:000060">
    <property type="entry name" value="Sensor protein FixL"/>
    <property type="match status" value="1"/>
</dbReference>
<dbReference type="PROSITE" id="PS50112">
    <property type="entry name" value="PAS"/>
    <property type="match status" value="1"/>
</dbReference>
<dbReference type="Gene3D" id="3.30.450.20">
    <property type="entry name" value="PAS domain"/>
    <property type="match status" value="1"/>
</dbReference>
<organism evidence="8">
    <name type="scientific">mine drainage metagenome</name>
    <dbReference type="NCBI Taxonomy" id="410659"/>
    <lineage>
        <taxon>unclassified sequences</taxon>
        <taxon>metagenomes</taxon>
        <taxon>ecological metagenomes</taxon>
    </lineage>
</organism>
<evidence type="ECO:0000259" key="6">
    <source>
        <dbReference type="PROSITE" id="PS50113"/>
    </source>
</evidence>
<dbReference type="GO" id="GO:0005524">
    <property type="term" value="F:ATP binding"/>
    <property type="evidence" value="ECO:0007669"/>
    <property type="project" value="UniProtKB-KW"/>
</dbReference>
<dbReference type="SUPFAM" id="SSF55073">
    <property type="entry name" value="Nucleotide cyclase"/>
    <property type="match status" value="1"/>
</dbReference>
<dbReference type="InterPro" id="IPR013767">
    <property type="entry name" value="PAS_fold"/>
</dbReference>
<dbReference type="InterPro" id="IPR035965">
    <property type="entry name" value="PAS-like_dom_sf"/>
</dbReference>
<keyword evidence="4" id="KW-0067">ATP-binding</keyword>
<dbReference type="InterPro" id="IPR036291">
    <property type="entry name" value="NAD(P)-bd_dom_sf"/>
</dbReference>
<evidence type="ECO:0000313" key="8">
    <source>
        <dbReference type="EMBL" id="OIR13893.1"/>
    </source>
</evidence>
<dbReference type="EC" id="3.1.4.52" evidence="8"/>
<dbReference type="InterPro" id="IPR052155">
    <property type="entry name" value="Biofilm_reg_signaling"/>
</dbReference>
<dbReference type="SMART" id="SM00086">
    <property type="entry name" value="PAC"/>
    <property type="match status" value="1"/>
</dbReference>
<dbReference type="InterPro" id="IPR043128">
    <property type="entry name" value="Rev_trsase/Diguanyl_cyclase"/>
</dbReference>
<dbReference type="CDD" id="cd01949">
    <property type="entry name" value="GGDEF"/>
    <property type="match status" value="1"/>
</dbReference>
<dbReference type="InterPro" id="IPR029787">
    <property type="entry name" value="Nucleotide_cyclase"/>
</dbReference>
<dbReference type="SMART" id="SM00091">
    <property type="entry name" value="PAS"/>
    <property type="match status" value="1"/>
</dbReference>
<dbReference type="NCBIfam" id="TIGR00229">
    <property type="entry name" value="sensory_box"/>
    <property type="match status" value="1"/>
</dbReference>